<comment type="caution">
    <text evidence="2">The sequence shown here is derived from an EMBL/GenBank/DDBJ whole genome shotgun (WGS) entry which is preliminary data.</text>
</comment>
<feature type="signal peptide" evidence="1">
    <location>
        <begin position="1"/>
        <end position="24"/>
    </location>
</feature>
<evidence type="ECO:0000256" key="1">
    <source>
        <dbReference type="SAM" id="SignalP"/>
    </source>
</evidence>
<evidence type="ECO:0000313" key="2">
    <source>
        <dbReference type="EMBL" id="CAG8537283.1"/>
    </source>
</evidence>
<protein>
    <submittedName>
        <fullName evidence="2">11907_t:CDS:1</fullName>
    </submittedName>
</protein>
<keyword evidence="3" id="KW-1185">Reference proteome</keyword>
<proteinExistence type="predicted"/>
<gene>
    <name evidence="2" type="ORF">AGERDE_LOCUS6008</name>
</gene>
<dbReference type="EMBL" id="CAJVPL010000881">
    <property type="protein sequence ID" value="CAG8537283.1"/>
    <property type="molecule type" value="Genomic_DNA"/>
</dbReference>
<organism evidence="2 3">
    <name type="scientific">Ambispora gerdemannii</name>
    <dbReference type="NCBI Taxonomy" id="144530"/>
    <lineage>
        <taxon>Eukaryota</taxon>
        <taxon>Fungi</taxon>
        <taxon>Fungi incertae sedis</taxon>
        <taxon>Mucoromycota</taxon>
        <taxon>Glomeromycotina</taxon>
        <taxon>Glomeromycetes</taxon>
        <taxon>Archaeosporales</taxon>
        <taxon>Ambisporaceae</taxon>
        <taxon>Ambispora</taxon>
    </lineage>
</organism>
<feature type="chain" id="PRO_5040121884" evidence="1">
    <location>
        <begin position="25"/>
        <end position="155"/>
    </location>
</feature>
<name>A0A9N9AP48_9GLOM</name>
<dbReference type="AlphaFoldDB" id="A0A9N9AP48"/>
<accession>A0A9N9AP48</accession>
<sequence length="155" mass="17550">MTKRINLFFILALAFAFISTSINGAFIVKRDPYVKNGIAKFNNFGTCHIDGYVSFNQFEDDYVRITGQFWSGFPSLDTKSYRFQIWTTQSTGGILETKLKPHFYVAGGATSWFELYNSDITLDDIGFPGAENVASLWLRIYHNADLLCGSQIKIT</sequence>
<dbReference type="Proteomes" id="UP000789831">
    <property type="component" value="Unassembled WGS sequence"/>
</dbReference>
<evidence type="ECO:0000313" key="3">
    <source>
        <dbReference type="Proteomes" id="UP000789831"/>
    </source>
</evidence>
<dbReference type="OrthoDB" id="10381806at2759"/>
<keyword evidence="1" id="KW-0732">Signal</keyword>
<reference evidence="2" key="1">
    <citation type="submission" date="2021-06" db="EMBL/GenBank/DDBJ databases">
        <authorList>
            <person name="Kallberg Y."/>
            <person name="Tangrot J."/>
            <person name="Rosling A."/>
        </authorList>
    </citation>
    <scope>NUCLEOTIDE SEQUENCE</scope>
    <source>
        <strain evidence="2">MT106</strain>
    </source>
</reference>